<gene>
    <name evidence="3" type="ORF">ES332_A09G136900v1</name>
</gene>
<accession>A0A5D2P2R1</accession>
<sequence length="169" mass="19638">MARYYTHEPDFHYFLVVTAAINPQLIGFHVASSRHANSSIKGRRHAINGQILPTQVATMEIRDGRTEEQRDERRRPCKEPLTGAQLSGRSRSFWCSRLLCFLLGVLGLGFGLLILWDFGFKLFLAQIFVTGHWISDFGFFICVFLFLFYFWFFNFYFFILMGPGEMGLL</sequence>
<evidence type="ECO:0000313" key="3">
    <source>
        <dbReference type="EMBL" id="TYI10369.1"/>
    </source>
</evidence>
<organism evidence="3 4">
    <name type="scientific">Gossypium tomentosum</name>
    <name type="common">Hawaiian cotton</name>
    <name type="synonym">Gossypium sandvicense</name>
    <dbReference type="NCBI Taxonomy" id="34277"/>
    <lineage>
        <taxon>Eukaryota</taxon>
        <taxon>Viridiplantae</taxon>
        <taxon>Streptophyta</taxon>
        <taxon>Embryophyta</taxon>
        <taxon>Tracheophyta</taxon>
        <taxon>Spermatophyta</taxon>
        <taxon>Magnoliopsida</taxon>
        <taxon>eudicotyledons</taxon>
        <taxon>Gunneridae</taxon>
        <taxon>Pentapetalae</taxon>
        <taxon>rosids</taxon>
        <taxon>malvids</taxon>
        <taxon>Malvales</taxon>
        <taxon>Malvaceae</taxon>
        <taxon>Malvoideae</taxon>
        <taxon>Gossypium</taxon>
    </lineage>
</organism>
<dbReference type="EMBL" id="CM017618">
    <property type="protein sequence ID" value="TYI10369.1"/>
    <property type="molecule type" value="Genomic_DNA"/>
</dbReference>
<evidence type="ECO:0000256" key="2">
    <source>
        <dbReference type="SAM" id="Phobius"/>
    </source>
</evidence>
<proteinExistence type="predicted"/>
<evidence type="ECO:0000256" key="1">
    <source>
        <dbReference type="SAM" id="MobiDB-lite"/>
    </source>
</evidence>
<keyword evidence="4" id="KW-1185">Reference proteome</keyword>
<keyword evidence="2" id="KW-1133">Transmembrane helix</keyword>
<name>A0A5D2P2R1_GOSTO</name>
<dbReference type="Proteomes" id="UP000322667">
    <property type="component" value="Chromosome A09"/>
</dbReference>
<feature type="region of interest" description="Disordered" evidence="1">
    <location>
        <begin position="63"/>
        <end position="84"/>
    </location>
</feature>
<feature type="transmembrane region" description="Helical" evidence="2">
    <location>
        <begin position="12"/>
        <end position="31"/>
    </location>
</feature>
<keyword evidence="2" id="KW-0812">Transmembrane</keyword>
<keyword evidence="2" id="KW-0472">Membrane</keyword>
<dbReference type="AlphaFoldDB" id="A0A5D2P2R1"/>
<reference evidence="3 4" key="1">
    <citation type="submission" date="2019-07" db="EMBL/GenBank/DDBJ databases">
        <title>WGS assembly of Gossypium tomentosum.</title>
        <authorList>
            <person name="Chen Z.J."/>
            <person name="Sreedasyam A."/>
            <person name="Ando A."/>
            <person name="Song Q."/>
            <person name="De L."/>
            <person name="Hulse-Kemp A."/>
            <person name="Ding M."/>
            <person name="Ye W."/>
            <person name="Kirkbride R."/>
            <person name="Jenkins J."/>
            <person name="Plott C."/>
            <person name="Lovell J."/>
            <person name="Lin Y.-M."/>
            <person name="Vaughn R."/>
            <person name="Liu B."/>
            <person name="Li W."/>
            <person name="Simpson S."/>
            <person name="Scheffler B."/>
            <person name="Saski C."/>
            <person name="Grover C."/>
            <person name="Hu G."/>
            <person name="Conover J."/>
            <person name="Carlson J."/>
            <person name="Shu S."/>
            <person name="Boston L."/>
            <person name="Williams M."/>
            <person name="Peterson D."/>
            <person name="Mcgee K."/>
            <person name="Jones D."/>
            <person name="Wendel J."/>
            <person name="Stelly D."/>
            <person name="Grimwood J."/>
            <person name="Schmutz J."/>
        </authorList>
    </citation>
    <scope>NUCLEOTIDE SEQUENCE [LARGE SCALE GENOMIC DNA]</scope>
    <source>
        <strain evidence="3">7179.01</strain>
    </source>
</reference>
<feature type="compositionally biased region" description="Basic and acidic residues" evidence="1">
    <location>
        <begin position="63"/>
        <end position="78"/>
    </location>
</feature>
<feature type="transmembrane region" description="Helical" evidence="2">
    <location>
        <begin position="98"/>
        <end position="118"/>
    </location>
</feature>
<feature type="transmembrane region" description="Helical" evidence="2">
    <location>
        <begin position="138"/>
        <end position="159"/>
    </location>
</feature>
<evidence type="ECO:0000313" key="4">
    <source>
        <dbReference type="Proteomes" id="UP000322667"/>
    </source>
</evidence>
<protein>
    <submittedName>
        <fullName evidence="3">Uncharacterized protein</fullName>
    </submittedName>
</protein>